<sequence>RDSIFFLTNIQQLEERQTRKRKIEKMVEEGLDLPEVIKTNIYQENRIREVLNNFSNVMILKDEAHHIYNVEKAWKKILLNLHRHLQATFGKGINMELDFTATPREEKKGKLFPWIIVDFSLKEAIEMGIVKYPLKGILHKPRVFGSSRISEKFRQWIDASLQRWKEYKEILKKLDKKSVLFIQCPTNKEADDVYDYICTLPHIRKEKVLLIHTDSTGEIKKSELPKLRDLAKDIDKEENPIEIIISTMMLNEGWDVRSVNIILGLRSYRSPRKILPEQVIGRGLRKAFPELNPDIKKCVNTLEIIGPPALLEIIDQLEKEEGIKIGEIDISESPPDITIYVKEDKKNKDISIPFLESKYIRAEIKFTDKDFQILPSLKLTFEKKVLEETIDYEAKDYLKGISLVKRKWNLPVPKDIHSVIGYYADQIRKRLKIPKSFAEFYPIVEQYVKKKLFDKKIELNPKDTKEKLKILYNLVRPKVREKLFQIFEDYFKNKLFTVREVGSFKYKKFSEVKPFVWTKLTYPADKCIFNLCPCDNNLEVDFARFLENAEDVDAFIKNEGIGFFIEYISTEKLLRNYKPDFIVRLTNGDHWIVETKGLVDIEVKLKDKRAEEWCKDATALTRINWNFMRINQNKFTEYHDKLIKFKDLVKLI</sequence>
<dbReference type="AlphaFoldDB" id="A0A660SGX3"/>
<dbReference type="PANTHER" id="PTHR47396">
    <property type="entry name" value="TYPE I RESTRICTION ENZYME ECOKI R PROTEIN"/>
    <property type="match status" value="1"/>
</dbReference>
<comment type="caution">
    <text evidence="2">The sequence shown here is derived from an EMBL/GenBank/DDBJ whole genome shotgun (WGS) entry which is preliminary data.</text>
</comment>
<proteinExistence type="predicted"/>
<dbReference type="GO" id="GO:0005829">
    <property type="term" value="C:cytosol"/>
    <property type="evidence" value="ECO:0007669"/>
    <property type="project" value="TreeGrafter"/>
</dbReference>
<dbReference type="InterPro" id="IPR001650">
    <property type="entry name" value="Helicase_C-like"/>
</dbReference>
<gene>
    <name evidence="2" type="ORF">DRP43_03740</name>
</gene>
<feature type="non-terminal residue" evidence="2">
    <location>
        <position position="1"/>
    </location>
</feature>
<organism evidence="2 3">
    <name type="scientific">candidate division TA06 bacterium</name>
    <dbReference type="NCBI Taxonomy" id="2250710"/>
    <lineage>
        <taxon>Bacteria</taxon>
        <taxon>Bacteria division TA06</taxon>
    </lineage>
</organism>
<feature type="domain" description="Helicase C-terminal" evidence="1">
    <location>
        <begin position="166"/>
        <end position="336"/>
    </location>
</feature>
<evidence type="ECO:0000313" key="2">
    <source>
        <dbReference type="EMBL" id="RKX70069.1"/>
    </source>
</evidence>
<dbReference type="InterPro" id="IPR050742">
    <property type="entry name" value="Helicase_Restrict-Modif_Enz"/>
</dbReference>
<dbReference type="EMBL" id="QNBD01000154">
    <property type="protein sequence ID" value="RKX70069.1"/>
    <property type="molecule type" value="Genomic_DNA"/>
</dbReference>
<dbReference type="PANTHER" id="PTHR47396:SF1">
    <property type="entry name" value="ATP-DEPENDENT HELICASE IRC3-RELATED"/>
    <property type="match status" value="1"/>
</dbReference>
<evidence type="ECO:0000313" key="3">
    <source>
        <dbReference type="Proteomes" id="UP000271125"/>
    </source>
</evidence>
<accession>A0A660SGX3</accession>
<evidence type="ECO:0000259" key="1">
    <source>
        <dbReference type="PROSITE" id="PS51194"/>
    </source>
</evidence>
<name>A0A660SGX3_UNCT6</name>
<dbReference type="SUPFAM" id="SSF52540">
    <property type="entry name" value="P-loop containing nucleoside triphosphate hydrolases"/>
    <property type="match status" value="1"/>
</dbReference>
<dbReference type="Proteomes" id="UP000271125">
    <property type="component" value="Unassembled WGS sequence"/>
</dbReference>
<protein>
    <recommendedName>
        <fullName evidence="1">Helicase C-terminal domain-containing protein</fullName>
    </recommendedName>
</protein>
<dbReference type="PROSITE" id="PS51194">
    <property type="entry name" value="HELICASE_CTER"/>
    <property type="match status" value="1"/>
</dbReference>
<dbReference type="Gene3D" id="3.40.50.300">
    <property type="entry name" value="P-loop containing nucleotide triphosphate hydrolases"/>
    <property type="match status" value="1"/>
</dbReference>
<reference evidence="2 3" key="1">
    <citation type="submission" date="2018-06" db="EMBL/GenBank/DDBJ databases">
        <title>Extensive metabolic versatility and redundancy in microbially diverse, dynamic hydrothermal sediments.</title>
        <authorList>
            <person name="Dombrowski N."/>
            <person name="Teske A."/>
            <person name="Baker B.J."/>
        </authorList>
    </citation>
    <scope>NUCLEOTIDE SEQUENCE [LARGE SCALE GENOMIC DNA]</scope>
    <source>
        <strain evidence="2">B10_G13</strain>
    </source>
</reference>
<dbReference type="InterPro" id="IPR027417">
    <property type="entry name" value="P-loop_NTPase"/>
</dbReference>